<dbReference type="EMBL" id="BMDY01000008">
    <property type="protein sequence ID" value="GGB03588.1"/>
    <property type="molecule type" value="Genomic_DNA"/>
</dbReference>
<evidence type="ECO:0000256" key="1">
    <source>
        <dbReference type="SAM" id="SignalP"/>
    </source>
</evidence>
<evidence type="ECO:0000313" key="2">
    <source>
        <dbReference type="EMBL" id="GGB03588.1"/>
    </source>
</evidence>
<protein>
    <submittedName>
        <fullName evidence="2">Uncharacterized protein</fullName>
    </submittedName>
</protein>
<evidence type="ECO:0000313" key="3">
    <source>
        <dbReference type="Proteomes" id="UP000651977"/>
    </source>
</evidence>
<gene>
    <name evidence="2" type="ORF">GCM10007414_16160</name>
</gene>
<feature type="chain" id="PRO_5047085257" evidence="1">
    <location>
        <begin position="25"/>
        <end position="156"/>
    </location>
</feature>
<feature type="signal peptide" evidence="1">
    <location>
        <begin position="1"/>
        <end position="24"/>
    </location>
</feature>
<comment type="caution">
    <text evidence="2">The sequence shown here is derived from an EMBL/GenBank/DDBJ whole genome shotgun (WGS) entry which is preliminary data.</text>
</comment>
<dbReference type="Proteomes" id="UP000651977">
    <property type="component" value="Unassembled WGS sequence"/>
</dbReference>
<name>A0ABQ1I030_9ALTE</name>
<accession>A0ABQ1I030</accession>
<organism evidence="2 3">
    <name type="scientific">Agarivorans gilvus</name>
    <dbReference type="NCBI Taxonomy" id="680279"/>
    <lineage>
        <taxon>Bacteria</taxon>
        <taxon>Pseudomonadati</taxon>
        <taxon>Pseudomonadota</taxon>
        <taxon>Gammaproteobacteria</taxon>
        <taxon>Alteromonadales</taxon>
        <taxon>Alteromonadaceae</taxon>
        <taxon>Agarivorans</taxon>
    </lineage>
</organism>
<keyword evidence="3" id="KW-1185">Reference proteome</keyword>
<proteinExistence type="predicted"/>
<dbReference type="RefSeq" id="WP_055733582.1">
    <property type="nucleotide sequence ID" value="NZ_BMDY01000008.1"/>
</dbReference>
<sequence>MKLNYLWSLALTTALLSWASNVNASINQADLYGSWHCKTSLEENGVKIFVDMDANYIRNGKSNGFGFFVIRFPDGLEVKYSVTGSGVWQLKNGYLIETSEEIKVVNLSHPGLDKILDMESLFPQNVSESSKVLQLNKSFLKVKSETNGTVIGCKRS</sequence>
<reference evidence="3" key="1">
    <citation type="journal article" date="2019" name="Int. J. Syst. Evol. Microbiol.">
        <title>The Global Catalogue of Microorganisms (GCM) 10K type strain sequencing project: providing services to taxonomists for standard genome sequencing and annotation.</title>
        <authorList>
            <consortium name="The Broad Institute Genomics Platform"/>
            <consortium name="The Broad Institute Genome Sequencing Center for Infectious Disease"/>
            <person name="Wu L."/>
            <person name="Ma J."/>
        </authorList>
    </citation>
    <scope>NUCLEOTIDE SEQUENCE [LARGE SCALE GENOMIC DNA]</scope>
    <source>
        <strain evidence="3">CGMCC 1.10131</strain>
    </source>
</reference>
<keyword evidence="1" id="KW-0732">Signal</keyword>